<dbReference type="InterPro" id="IPR053186">
    <property type="entry name" value="QDO-related"/>
</dbReference>
<evidence type="ECO:0000313" key="2">
    <source>
        <dbReference type="Proteomes" id="UP000275676"/>
    </source>
</evidence>
<gene>
    <name evidence="1" type="ORF">NCTC10047_03903</name>
</gene>
<dbReference type="EMBL" id="LR134156">
    <property type="protein sequence ID" value="VEA77970.1"/>
    <property type="molecule type" value="Genomic_DNA"/>
</dbReference>
<sequence>MSHFSHYRTFCHEYKLIHIKDSAIEENTMKQITGVYTAPRPHWVGDGFPVRSLFSYQSHAQQLSPFLLLDYAGRTHLRQVMKNAALENIHTAVSRP</sequence>
<accession>A0A3S4G8U0</accession>
<dbReference type="AlphaFoldDB" id="A0A3S4G8U0"/>
<name>A0A3S4G8U0_SALER</name>
<dbReference type="Proteomes" id="UP000275676">
    <property type="component" value="Chromosome"/>
</dbReference>
<dbReference type="PANTHER" id="PTHR43594">
    <property type="entry name" value="QUERCETIN 2,3-DIOXYGENASE"/>
    <property type="match status" value="1"/>
</dbReference>
<reference evidence="1 2" key="1">
    <citation type="submission" date="2018-12" db="EMBL/GenBank/DDBJ databases">
        <authorList>
            <consortium name="Pathogen Informatics"/>
        </authorList>
    </citation>
    <scope>NUCLEOTIDE SEQUENCE [LARGE SCALE GENOMIC DNA]</scope>
    <source>
        <strain evidence="1 2">NCTC10047</strain>
    </source>
</reference>
<protein>
    <submittedName>
        <fullName evidence="1">Pirin-like protein</fullName>
    </submittedName>
</protein>
<proteinExistence type="predicted"/>
<evidence type="ECO:0000313" key="1">
    <source>
        <dbReference type="EMBL" id="VEA77970.1"/>
    </source>
</evidence>
<dbReference type="PANTHER" id="PTHR43594:SF1">
    <property type="entry name" value="QUERCETIN 2,3-DIOXYGENASE PA2418-RELATED"/>
    <property type="match status" value="1"/>
</dbReference>
<organism evidence="1 2">
    <name type="scientific">Salmonella enterica subsp. arizonae</name>
    <dbReference type="NCBI Taxonomy" id="59203"/>
    <lineage>
        <taxon>Bacteria</taxon>
        <taxon>Pseudomonadati</taxon>
        <taxon>Pseudomonadota</taxon>
        <taxon>Gammaproteobacteria</taxon>
        <taxon>Enterobacterales</taxon>
        <taxon>Enterobacteriaceae</taxon>
        <taxon>Salmonella</taxon>
    </lineage>
</organism>